<dbReference type="AlphaFoldDB" id="A0A3B8WHJ4"/>
<comment type="caution">
    <text evidence="1">The sequence shown here is derived from an EMBL/GenBank/DDBJ whole genome shotgun (WGS) entry which is preliminary data.</text>
</comment>
<gene>
    <name evidence="1" type="ORF">DCF82_17770</name>
</gene>
<dbReference type="Proteomes" id="UP000261325">
    <property type="component" value="Unassembled WGS sequence"/>
</dbReference>
<accession>A0A3B8WHJ4</accession>
<protein>
    <submittedName>
        <fullName evidence="1">Uncharacterized protein</fullName>
    </submittedName>
</protein>
<proteinExistence type="predicted"/>
<organism evidence="1 2">
    <name type="scientific">Marinobacter nauticus</name>
    <name type="common">Marinobacter hydrocarbonoclasticus</name>
    <name type="synonym">Marinobacter aquaeolei</name>
    <dbReference type="NCBI Taxonomy" id="2743"/>
    <lineage>
        <taxon>Bacteria</taxon>
        <taxon>Pseudomonadati</taxon>
        <taxon>Pseudomonadota</taxon>
        <taxon>Gammaproteobacteria</taxon>
        <taxon>Pseudomonadales</taxon>
        <taxon>Marinobacteraceae</taxon>
        <taxon>Marinobacter</taxon>
    </lineage>
</organism>
<sequence>MEQQFVSAAQGLSFMAEEMAKRTREIEITRMYAQYVAGSNVEVNVDRAFSTVHIADLAELSLDVLLEGHDADEFIEAADELYERLGEITMEEAYQATAHPYLDLMV</sequence>
<evidence type="ECO:0000313" key="2">
    <source>
        <dbReference type="Proteomes" id="UP000261325"/>
    </source>
</evidence>
<name>A0A3B8WHJ4_MARNT</name>
<reference evidence="1 2" key="1">
    <citation type="journal article" date="2018" name="Nat. Biotechnol.">
        <title>A standardized bacterial taxonomy based on genome phylogeny substantially revises the tree of life.</title>
        <authorList>
            <person name="Parks D.H."/>
            <person name="Chuvochina M."/>
            <person name="Waite D.W."/>
            <person name="Rinke C."/>
            <person name="Skarshewski A."/>
            <person name="Chaumeil P.A."/>
            <person name="Hugenholtz P."/>
        </authorList>
    </citation>
    <scope>NUCLEOTIDE SEQUENCE [LARGE SCALE GENOMIC DNA]</scope>
    <source>
        <strain evidence="1">UBA9049</strain>
    </source>
</reference>
<dbReference type="EMBL" id="DLYI01000238">
    <property type="protein sequence ID" value="HAC29631.1"/>
    <property type="molecule type" value="Genomic_DNA"/>
</dbReference>
<evidence type="ECO:0000313" key="1">
    <source>
        <dbReference type="EMBL" id="HAC29631.1"/>
    </source>
</evidence>